<accession>A0A4U5VR28</accession>
<evidence type="ECO:0000313" key="1">
    <source>
        <dbReference type="EMBL" id="TKS91077.1"/>
    </source>
</evidence>
<reference evidence="1 2" key="1">
    <citation type="submission" date="2019-01" db="EMBL/GenBank/DDBJ databases">
        <title>Genome Assembly of Collichthys lucidus.</title>
        <authorList>
            <person name="Cai M."/>
            <person name="Xiao S."/>
        </authorList>
    </citation>
    <scope>NUCLEOTIDE SEQUENCE [LARGE SCALE GENOMIC DNA]</scope>
    <source>
        <strain evidence="1">JT15FE1705JMU</strain>
        <tissue evidence="1">Muscle</tissue>
    </source>
</reference>
<dbReference type="EMBL" id="CM014099">
    <property type="protein sequence ID" value="TKS91077.1"/>
    <property type="molecule type" value="Genomic_DNA"/>
</dbReference>
<sequence length="180" mass="19673">MTVTIENVDACLSFLDARGVNVQGLSAEAAHNPKQRTSCSSLSEKGGRLNRRLVFVASSVLDVVEDSIKTVAAQRGFIGKVSNCGQPVEGICYLRSVALCDVSFGNSSLHILAKTLLLNKLHKRYNDALCVAKLYTVTVNRRPIKHTYDLTTAKTNIYSYMAYPPTHTVCTHPRAQLSDA</sequence>
<dbReference type="AlphaFoldDB" id="A0A4U5VR28"/>
<gene>
    <name evidence="1" type="ORF">D9C73_025211</name>
</gene>
<dbReference type="Proteomes" id="UP000298787">
    <property type="component" value="Chromosome 22"/>
</dbReference>
<proteinExistence type="predicted"/>
<protein>
    <submittedName>
        <fullName evidence="1">Neuron navigator 3</fullName>
    </submittedName>
</protein>
<keyword evidence="2" id="KW-1185">Reference proteome</keyword>
<name>A0A4U5VR28_COLLU</name>
<evidence type="ECO:0000313" key="2">
    <source>
        <dbReference type="Proteomes" id="UP000298787"/>
    </source>
</evidence>
<organism evidence="1 2">
    <name type="scientific">Collichthys lucidus</name>
    <name type="common">Big head croaker</name>
    <name type="synonym">Sciaena lucida</name>
    <dbReference type="NCBI Taxonomy" id="240159"/>
    <lineage>
        <taxon>Eukaryota</taxon>
        <taxon>Metazoa</taxon>
        <taxon>Chordata</taxon>
        <taxon>Craniata</taxon>
        <taxon>Vertebrata</taxon>
        <taxon>Euteleostomi</taxon>
        <taxon>Actinopterygii</taxon>
        <taxon>Neopterygii</taxon>
        <taxon>Teleostei</taxon>
        <taxon>Neoteleostei</taxon>
        <taxon>Acanthomorphata</taxon>
        <taxon>Eupercaria</taxon>
        <taxon>Sciaenidae</taxon>
        <taxon>Collichthys</taxon>
    </lineage>
</organism>